<dbReference type="Pfam" id="PF02108">
    <property type="entry name" value="FliH"/>
    <property type="match status" value="1"/>
</dbReference>
<proteinExistence type="inferred from homology"/>
<evidence type="ECO:0000313" key="9">
    <source>
        <dbReference type="Proteomes" id="UP000184295"/>
    </source>
</evidence>
<dbReference type="PANTHER" id="PTHR34982:SF1">
    <property type="entry name" value="FLAGELLAR ASSEMBLY PROTEIN FLIH"/>
    <property type="match status" value="1"/>
</dbReference>
<keyword evidence="6" id="KW-1006">Bacterial flagellum protein export</keyword>
<evidence type="ECO:0000256" key="1">
    <source>
        <dbReference type="ARBA" id="ARBA00003041"/>
    </source>
</evidence>
<dbReference type="PANTHER" id="PTHR34982">
    <property type="entry name" value="YOP PROTEINS TRANSLOCATION PROTEIN L"/>
    <property type="match status" value="1"/>
</dbReference>
<evidence type="ECO:0000256" key="2">
    <source>
        <dbReference type="ARBA" id="ARBA00006602"/>
    </source>
</evidence>
<evidence type="ECO:0000256" key="3">
    <source>
        <dbReference type="ARBA" id="ARBA00022448"/>
    </source>
</evidence>
<dbReference type="InterPro" id="IPR051472">
    <property type="entry name" value="T3SS_Stator/FliH"/>
</dbReference>
<keyword evidence="8" id="KW-0969">Cilium</keyword>
<sequence length="228" mass="25793">MIKSWVEAVFGELEGHQSQVSSAEPVRLELLPVERLVADMSRDVTPKTVEELMEDRLKRAYQNGYEDGVRQGETQAQAEMAQVKESLSQKILLLNGAISRLESLVAHGFEERVGEIAQFALEIAESVMHMTPDLEQRRLEIVLRDVFKEIPPGRTLVVRVHSSMFLFVKEIIDQYQRGSYHDIKVVEDDSVDPVGAVVEEGATTLDLQLRTAIARVREVLNELRGVRE</sequence>
<dbReference type="EMBL" id="FQUL01000023">
    <property type="protein sequence ID" value="SHE77998.1"/>
    <property type="molecule type" value="Genomic_DNA"/>
</dbReference>
<dbReference type="OrthoDB" id="8480773at2"/>
<comment type="similarity">
    <text evidence="2">Belongs to the FliH family.</text>
</comment>
<evidence type="ECO:0000256" key="4">
    <source>
        <dbReference type="ARBA" id="ARBA00022795"/>
    </source>
</evidence>
<keyword evidence="4" id="KW-1005">Bacterial flagellum biogenesis</keyword>
<reference evidence="9" key="1">
    <citation type="submission" date="2016-11" db="EMBL/GenBank/DDBJ databases">
        <authorList>
            <person name="Varghese N."/>
            <person name="Submissions S."/>
        </authorList>
    </citation>
    <scope>NUCLEOTIDE SEQUENCE [LARGE SCALE GENOMIC DNA]</scope>
    <source>
        <strain evidence="9">DSM 19514</strain>
    </source>
</reference>
<evidence type="ECO:0000313" key="8">
    <source>
        <dbReference type="EMBL" id="SHE77998.1"/>
    </source>
</evidence>
<comment type="function">
    <text evidence="1">Needed for flagellar regrowth and assembly.</text>
</comment>
<dbReference type="RefSeq" id="WP_072791092.1">
    <property type="nucleotide sequence ID" value="NZ_FQUL01000023.1"/>
</dbReference>
<dbReference type="GO" id="GO:0005829">
    <property type="term" value="C:cytosol"/>
    <property type="evidence" value="ECO:0007669"/>
    <property type="project" value="TreeGrafter"/>
</dbReference>
<evidence type="ECO:0000256" key="6">
    <source>
        <dbReference type="ARBA" id="ARBA00023225"/>
    </source>
</evidence>
<dbReference type="AlphaFoldDB" id="A0A1M4W9Q9"/>
<evidence type="ECO:0000259" key="7">
    <source>
        <dbReference type="Pfam" id="PF02108"/>
    </source>
</evidence>
<protein>
    <submittedName>
        <fullName evidence="8">Flagellar assembly protein FliH</fullName>
    </submittedName>
</protein>
<organism evidence="8 9">
    <name type="scientific">Ferrithrix thermotolerans DSM 19514</name>
    <dbReference type="NCBI Taxonomy" id="1121881"/>
    <lineage>
        <taxon>Bacteria</taxon>
        <taxon>Bacillati</taxon>
        <taxon>Actinomycetota</taxon>
        <taxon>Acidimicrobiia</taxon>
        <taxon>Acidimicrobiales</taxon>
        <taxon>Acidimicrobiaceae</taxon>
        <taxon>Ferrithrix</taxon>
    </lineage>
</organism>
<dbReference type="Proteomes" id="UP000184295">
    <property type="component" value="Unassembled WGS sequence"/>
</dbReference>
<dbReference type="InterPro" id="IPR018035">
    <property type="entry name" value="Flagellar_FliH/T3SS_HrpE"/>
</dbReference>
<keyword evidence="3" id="KW-0813">Transport</keyword>
<feature type="domain" description="Flagellar assembly protein FliH/Type III secretion system HrpE" evidence="7">
    <location>
        <begin position="94"/>
        <end position="214"/>
    </location>
</feature>
<keyword evidence="9" id="KW-1185">Reference proteome</keyword>
<dbReference type="GO" id="GO:0015031">
    <property type="term" value="P:protein transport"/>
    <property type="evidence" value="ECO:0007669"/>
    <property type="project" value="UniProtKB-KW"/>
</dbReference>
<name>A0A1M4W9Q9_9ACTN</name>
<keyword evidence="8" id="KW-0966">Cell projection</keyword>
<dbReference type="STRING" id="1121881.SAMN02745225_01606"/>
<keyword evidence="5" id="KW-0653">Protein transport</keyword>
<evidence type="ECO:0000256" key="5">
    <source>
        <dbReference type="ARBA" id="ARBA00022927"/>
    </source>
</evidence>
<gene>
    <name evidence="8" type="ORF">SAMN02745225_01606</name>
</gene>
<keyword evidence="8" id="KW-0282">Flagellum</keyword>
<dbReference type="GO" id="GO:0044781">
    <property type="term" value="P:bacterial-type flagellum organization"/>
    <property type="evidence" value="ECO:0007669"/>
    <property type="project" value="UniProtKB-KW"/>
</dbReference>
<accession>A0A1M4W9Q9</accession>